<protein>
    <submittedName>
        <fullName evidence="6">MAPEG family protein</fullName>
    </submittedName>
</protein>
<feature type="transmembrane region" description="Helical" evidence="5">
    <location>
        <begin position="109"/>
        <end position="131"/>
    </location>
</feature>
<evidence type="ECO:0000256" key="1">
    <source>
        <dbReference type="ARBA" id="ARBA00004370"/>
    </source>
</evidence>
<name>A0ABZ2VBY4_9RHOB</name>
<evidence type="ECO:0000256" key="5">
    <source>
        <dbReference type="SAM" id="Phobius"/>
    </source>
</evidence>
<evidence type="ECO:0000256" key="2">
    <source>
        <dbReference type="ARBA" id="ARBA00022692"/>
    </source>
</evidence>
<dbReference type="SUPFAM" id="SSF161084">
    <property type="entry name" value="MAPEG domain-like"/>
    <property type="match status" value="1"/>
</dbReference>
<reference evidence="7" key="1">
    <citation type="submission" date="2024-04" db="EMBL/GenBank/DDBJ databases">
        <title>Phylogenomic analyses of a clade within the roseobacter group suggest taxonomic reassignments of species of the genera Aestuariivita, Citreicella, Loktanella, Nautella, Pelagibaca, Ruegeria, Thalassobius, Thiobacimonas and Tropicibacter, and the proposal o.</title>
        <authorList>
            <person name="Jeon C.O."/>
        </authorList>
    </citation>
    <scope>NUCLEOTIDE SEQUENCE [LARGE SCALE GENOMIC DNA]</scope>
    <source>
        <strain evidence="7">BS5-3</strain>
    </source>
</reference>
<organism evidence="6 7">
    <name type="scientific">Yoonia phaeophyticola</name>
    <dbReference type="NCBI Taxonomy" id="3137369"/>
    <lineage>
        <taxon>Bacteria</taxon>
        <taxon>Pseudomonadati</taxon>
        <taxon>Pseudomonadota</taxon>
        <taxon>Alphaproteobacteria</taxon>
        <taxon>Rhodobacterales</taxon>
        <taxon>Paracoccaceae</taxon>
        <taxon>Yoonia</taxon>
    </lineage>
</organism>
<dbReference type="Gene3D" id="1.20.120.550">
    <property type="entry name" value="Membrane associated eicosanoid/glutathione metabolism-like domain"/>
    <property type="match status" value="1"/>
</dbReference>
<keyword evidence="4 5" id="KW-0472">Membrane</keyword>
<dbReference type="InterPro" id="IPR001129">
    <property type="entry name" value="Membr-assoc_MAPEG"/>
</dbReference>
<dbReference type="PANTHER" id="PTHR35814:SF1">
    <property type="entry name" value="GLUTATHIONE S-TRANSFERASE-RELATED"/>
    <property type="match status" value="1"/>
</dbReference>
<evidence type="ECO:0000256" key="4">
    <source>
        <dbReference type="ARBA" id="ARBA00023136"/>
    </source>
</evidence>
<proteinExistence type="predicted"/>
<comment type="subcellular location">
    <subcellularLocation>
        <location evidence="1">Membrane</location>
    </subcellularLocation>
</comment>
<dbReference type="Pfam" id="PF01124">
    <property type="entry name" value="MAPEG"/>
    <property type="match status" value="1"/>
</dbReference>
<feature type="transmembrane region" description="Helical" evidence="5">
    <location>
        <begin position="64"/>
        <end position="89"/>
    </location>
</feature>
<dbReference type="InterPro" id="IPR023352">
    <property type="entry name" value="MAPEG-like_dom_sf"/>
</dbReference>
<keyword evidence="7" id="KW-1185">Reference proteome</keyword>
<dbReference type="EMBL" id="CP150951">
    <property type="protein sequence ID" value="WZC50647.1"/>
    <property type="molecule type" value="Genomic_DNA"/>
</dbReference>
<keyword evidence="3 5" id="KW-1133">Transmembrane helix</keyword>
<keyword evidence="2 5" id="KW-0812">Transmembrane</keyword>
<evidence type="ECO:0000256" key="3">
    <source>
        <dbReference type="ARBA" id="ARBA00022989"/>
    </source>
</evidence>
<feature type="transmembrane region" description="Helical" evidence="5">
    <location>
        <begin position="6"/>
        <end position="25"/>
    </location>
</feature>
<gene>
    <name evidence="6" type="ORF">AABB29_08570</name>
</gene>
<dbReference type="Proteomes" id="UP001440612">
    <property type="component" value="Chromosome"/>
</dbReference>
<dbReference type="RefSeq" id="WP_341368748.1">
    <property type="nucleotide sequence ID" value="NZ_CP150951.2"/>
</dbReference>
<evidence type="ECO:0000313" key="6">
    <source>
        <dbReference type="EMBL" id="WZC50647.1"/>
    </source>
</evidence>
<dbReference type="PANTHER" id="PTHR35814">
    <property type="match status" value="1"/>
</dbReference>
<evidence type="ECO:0000313" key="7">
    <source>
        <dbReference type="Proteomes" id="UP001440612"/>
    </source>
</evidence>
<sequence>MPDITLPITSLAALVLGCTHLLLTIRVIRIRRRDGVVLGENEDRVLTKAIRGQANASEQMPLGLIMLALCELQGGPAALLWLLALALMAGRGIHAVYFGIHGTHWRLRVLGMLLTLIAQTGLLASLAFVLIT</sequence>
<accession>A0ABZ2VBY4</accession>